<dbReference type="Pfam" id="PF00126">
    <property type="entry name" value="HTH_1"/>
    <property type="match status" value="1"/>
</dbReference>
<evidence type="ECO:0000313" key="7">
    <source>
        <dbReference type="EMBL" id="MPM34157.1"/>
    </source>
</evidence>
<dbReference type="GO" id="GO:0003700">
    <property type="term" value="F:DNA-binding transcription factor activity"/>
    <property type="evidence" value="ECO:0007669"/>
    <property type="project" value="InterPro"/>
</dbReference>
<protein>
    <submittedName>
        <fullName evidence="7">HTH-type transcriptional regulator CysL</fullName>
    </submittedName>
</protein>
<keyword evidence="3" id="KW-0238">DNA-binding</keyword>
<dbReference type="PANTHER" id="PTHR30126">
    <property type="entry name" value="HTH-TYPE TRANSCRIPTIONAL REGULATOR"/>
    <property type="match status" value="1"/>
</dbReference>
<dbReference type="Pfam" id="PF03466">
    <property type="entry name" value="LysR_substrate"/>
    <property type="match status" value="1"/>
</dbReference>
<evidence type="ECO:0000259" key="6">
    <source>
        <dbReference type="PROSITE" id="PS50931"/>
    </source>
</evidence>
<keyword evidence="2" id="KW-0805">Transcription regulation</keyword>
<organism evidence="7">
    <name type="scientific">bioreactor metagenome</name>
    <dbReference type="NCBI Taxonomy" id="1076179"/>
    <lineage>
        <taxon>unclassified sequences</taxon>
        <taxon>metagenomes</taxon>
        <taxon>ecological metagenomes</taxon>
    </lineage>
</organism>
<dbReference type="GO" id="GO:0000976">
    <property type="term" value="F:transcription cis-regulatory region binding"/>
    <property type="evidence" value="ECO:0007669"/>
    <property type="project" value="TreeGrafter"/>
</dbReference>
<dbReference type="EMBL" id="VSSQ01006888">
    <property type="protein sequence ID" value="MPM34157.1"/>
    <property type="molecule type" value="Genomic_DNA"/>
</dbReference>
<dbReference type="Gene3D" id="3.40.190.10">
    <property type="entry name" value="Periplasmic binding protein-like II"/>
    <property type="match status" value="2"/>
</dbReference>
<dbReference type="InterPro" id="IPR000847">
    <property type="entry name" value="LysR_HTH_N"/>
</dbReference>
<dbReference type="InterPro" id="IPR005119">
    <property type="entry name" value="LysR_subst-bd"/>
</dbReference>
<dbReference type="InterPro" id="IPR036388">
    <property type="entry name" value="WH-like_DNA-bd_sf"/>
</dbReference>
<reference evidence="7" key="1">
    <citation type="submission" date="2019-08" db="EMBL/GenBank/DDBJ databases">
        <authorList>
            <person name="Kucharzyk K."/>
            <person name="Murdoch R.W."/>
            <person name="Higgins S."/>
            <person name="Loffler F."/>
        </authorList>
    </citation>
    <scope>NUCLEOTIDE SEQUENCE</scope>
</reference>
<keyword evidence="4" id="KW-0804">Transcription</keyword>
<evidence type="ECO:0000256" key="2">
    <source>
        <dbReference type="ARBA" id="ARBA00023015"/>
    </source>
</evidence>
<feature type="coiled-coil region" evidence="5">
    <location>
        <begin position="69"/>
        <end position="96"/>
    </location>
</feature>
<dbReference type="PROSITE" id="PS50931">
    <property type="entry name" value="HTH_LYSR"/>
    <property type="match status" value="1"/>
</dbReference>
<evidence type="ECO:0000256" key="1">
    <source>
        <dbReference type="ARBA" id="ARBA00009437"/>
    </source>
</evidence>
<sequence length="296" mass="33464">MIEELRTFIAVVEHRNFTKAAEAINLSQPSVSLHIKHLENYFGVRLIERSIKQKKIEITSGGELLYKKALEIIHMLEETKNELSNYEEMISGTLRIGASFTIGEYILPAFLGKFSREFQNLSLEVKIGNTASVCEMIRNKELDIGLIEGVVPSSKFKYDYFLKDEMVLALYNTHPLVGKPLSIESLQNQTWISRESGSGTQEYLNLFLSANNIIPKNIVVFGSNYAVKEAVKNELGITIISSHVTKSDVKTGEISNIILGEKYVRYFSYILPIDTTPSKAIRVFISRIKELSIKSM</sequence>
<evidence type="ECO:0000256" key="5">
    <source>
        <dbReference type="SAM" id="Coils"/>
    </source>
</evidence>
<comment type="similarity">
    <text evidence="1">Belongs to the LysR transcriptional regulatory family.</text>
</comment>
<dbReference type="AlphaFoldDB" id="A0A644Z0K5"/>
<dbReference type="FunFam" id="1.10.10.10:FF:000001">
    <property type="entry name" value="LysR family transcriptional regulator"/>
    <property type="match status" value="1"/>
</dbReference>
<dbReference type="PRINTS" id="PR00039">
    <property type="entry name" value="HTHLYSR"/>
</dbReference>
<dbReference type="SUPFAM" id="SSF53850">
    <property type="entry name" value="Periplasmic binding protein-like II"/>
    <property type="match status" value="1"/>
</dbReference>
<name>A0A644Z0K5_9ZZZZ</name>
<feature type="domain" description="HTH lysR-type" evidence="6">
    <location>
        <begin position="1"/>
        <end position="59"/>
    </location>
</feature>
<gene>
    <name evidence="7" type="primary">cysL_22</name>
    <name evidence="7" type="ORF">SDC9_80739</name>
</gene>
<dbReference type="InterPro" id="IPR036390">
    <property type="entry name" value="WH_DNA-bd_sf"/>
</dbReference>
<evidence type="ECO:0000256" key="4">
    <source>
        <dbReference type="ARBA" id="ARBA00023163"/>
    </source>
</evidence>
<dbReference type="SUPFAM" id="SSF46785">
    <property type="entry name" value="Winged helix' DNA-binding domain"/>
    <property type="match status" value="1"/>
</dbReference>
<evidence type="ECO:0000256" key="3">
    <source>
        <dbReference type="ARBA" id="ARBA00023125"/>
    </source>
</evidence>
<keyword evidence="5" id="KW-0175">Coiled coil</keyword>
<comment type="caution">
    <text evidence="7">The sequence shown here is derived from an EMBL/GenBank/DDBJ whole genome shotgun (WGS) entry which is preliminary data.</text>
</comment>
<proteinExistence type="inferred from homology"/>
<dbReference type="Gene3D" id="1.10.10.10">
    <property type="entry name" value="Winged helix-like DNA-binding domain superfamily/Winged helix DNA-binding domain"/>
    <property type="match status" value="1"/>
</dbReference>
<accession>A0A644Z0K5</accession>
<dbReference type="PANTHER" id="PTHR30126:SF39">
    <property type="entry name" value="HTH-TYPE TRANSCRIPTIONAL REGULATOR CYSL"/>
    <property type="match status" value="1"/>
</dbReference>